<dbReference type="Proteomes" id="UP000237105">
    <property type="component" value="Unassembled WGS sequence"/>
</dbReference>
<name>A0A2P5AUU0_PARAD</name>
<dbReference type="AlphaFoldDB" id="A0A2P5AUU0"/>
<keyword evidence="2" id="KW-1185">Reference proteome</keyword>
<sequence>MQKEEIKHDQLATALKTYSSGQKGRCSVFSLLC</sequence>
<evidence type="ECO:0000313" key="1">
    <source>
        <dbReference type="EMBL" id="PON40316.1"/>
    </source>
</evidence>
<organism evidence="1 2">
    <name type="scientific">Parasponia andersonii</name>
    <name type="common">Sponia andersonii</name>
    <dbReference type="NCBI Taxonomy" id="3476"/>
    <lineage>
        <taxon>Eukaryota</taxon>
        <taxon>Viridiplantae</taxon>
        <taxon>Streptophyta</taxon>
        <taxon>Embryophyta</taxon>
        <taxon>Tracheophyta</taxon>
        <taxon>Spermatophyta</taxon>
        <taxon>Magnoliopsida</taxon>
        <taxon>eudicotyledons</taxon>
        <taxon>Gunneridae</taxon>
        <taxon>Pentapetalae</taxon>
        <taxon>rosids</taxon>
        <taxon>fabids</taxon>
        <taxon>Rosales</taxon>
        <taxon>Cannabaceae</taxon>
        <taxon>Parasponia</taxon>
    </lineage>
</organism>
<evidence type="ECO:0000313" key="2">
    <source>
        <dbReference type="Proteomes" id="UP000237105"/>
    </source>
</evidence>
<reference evidence="2" key="1">
    <citation type="submission" date="2016-06" db="EMBL/GenBank/DDBJ databases">
        <title>Parallel loss of symbiosis genes in relatives of nitrogen-fixing non-legume Parasponia.</title>
        <authorList>
            <person name="Van Velzen R."/>
            <person name="Holmer R."/>
            <person name="Bu F."/>
            <person name="Rutten L."/>
            <person name="Van Zeijl A."/>
            <person name="Liu W."/>
            <person name="Santuari L."/>
            <person name="Cao Q."/>
            <person name="Sharma T."/>
            <person name="Shen D."/>
            <person name="Roswanjaya Y."/>
            <person name="Wardhani T."/>
            <person name="Kalhor M.S."/>
            <person name="Jansen J."/>
            <person name="Van den Hoogen J."/>
            <person name="Gungor B."/>
            <person name="Hartog M."/>
            <person name="Hontelez J."/>
            <person name="Verver J."/>
            <person name="Yang W.-C."/>
            <person name="Schijlen E."/>
            <person name="Repin R."/>
            <person name="Schilthuizen M."/>
            <person name="Schranz E."/>
            <person name="Heidstra R."/>
            <person name="Miyata K."/>
            <person name="Fedorova E."/>
            <person name="Kohlen W."/>
            <person name="Bisseling T."/>
            <person name="Smit S."/>
            <person name="Geurts R."/>
        </authorList>
    </citation>
    <scope>NUCLEOTIDE SEQUENCE [LARGE SCALE GENOMIC DNA]</scope>
    <source>
        <strain evidence="2">cv. WU1-14</strain>
    </source>
</reference>
<comment type="caution">
    <text evidence="1">The sequence shown here is derived from an EMBL/GenBank/DDBJ whole genome shotgun (WGS) entry which is preliminary data.</text>
</comment>
<gene>
    <name evidence="1" type="ORF">PanWU01x14_298030</name>
</gene>
<protein>
    <submittedName>
        <fullName evidence="1">Uncharacterized protein</fullName>
    </submittedName>
</protein>
<accession>A0A2P5AUU0</accession>
<proteinExistence type="predicted"/>
<dbReference type="EMBL" id="JXTB01000441">
    <property type="protein sequence ID" value="PON40316.1"/>
    <property type="molecule type" value="Genomic_DNA"/>
</dbReference>